<dbReference type="GO" id="GO:0008270">
    <property type="term" value="F:zinc ion binding"/>
    <property type="evidence" value="ECO:0007669"/>
    <property type="project" value="UniProtKB-KW"/>
</dbReference>
<evidence type="ECO:0000256" key="7">
    <source>
        <dbReference type="ARBA" id="ARBA00022771"/>
    </source>
</evidence>
<evidence type="ECO:0000256" key="3">
    <source>
        <dbReference type="ARBA" id="ARBA00012483"/>
    </source>
</evidence>
<dbReference type="InterPro" id="IPR013083">
    <property type="entry name" value="Znf_RING/FYVE/PHD"/>
</dbReference>
<feature type="transmembrane region" description="Helical" evidence="14">
    <location>
        <begin position="222"/>
        <end position="243"/>
    </location>
</feature>
<keyword evidence="13" id="KW-0175">Coiled coil</keyword>
<keyword evidence="9" id="KW-0862">Zinc</keyword>
<dbReference type="EC" id="2.3.2.27" evidence="3"/>
<evidence type="ECO:0000256" key="1">
    <source>
        <dbReference type="ARBA" id="ARBA00000900"/>
    </source>
</evidence>
<dbReference type="GO" id="GO:0061630">
    <property type="term" value="F:ubiquitin protein ligase activity"/>
    <property type="evidence" value="ECO:0007669"/>
    <property type="project" value="UniProtKB-EC"/>
</dbReference>
<evidence type="ECO:0000259" key="15">
    <source>
        <dbReference type="PROSITE" id="PS50089"/>
    </source>
</evidence>
<evidence type="ECO:0000256" key="13">
    <source>
        <dbReference type="SAM" id="Coils"/>
    </source>
</evidence>
<keyword evidence="7 12" id="KW-0863">Zinc-finger</keyword>
<feature type="coiled-coil region" evidence="13">
    <location>
        <begin position="253"/>
        <end position="280"/>
    </location>
</feature>
<name>A0A0D6R3M0_ARACU</name>
<evidence type="ECO:0000256" key="4">
    <source>
        <dbReference type="ARBA" id="ARBA00022679"/>
    </source>
</evidence>
<evidence type="ECO:0000256" key="2">
    <source>
        <dbReference type="ARBA" id="ARBA00004141"/>
    </source>
</evidence>
<reference evidence="16" key="1">
    <citation type="submission" date="2015-03" db="EMBL/GenBank/DDBJ databases">
        <title>A transcriptome of Araucaria cunninghamii, an australian fine timber species.</title>
        <authorList>
            <person name="Jing Yi C.J.Y."/>
            <person name="Yin San L.Y.S."/>
            <person name="Abdul Karim S.S."/>
            <person name="Wan Azmi N.N."/>
            <person name="Hercus R.R."/>
            <person name="Croft L.L."/>
        </authorList>
    </citation>
    <scope>NUCLEOTIDE SEQUENCE</scope>
    <source>
        <strain evidence="16">MI0301</strain>
        <tissue evidence="16">Leaf</tissue>
    </source>
</reference>
<dbReference type="GO" id="GO:0016567">
    <property type="term" value="P:protein ubiquitination"/>
    <property type="evidence" value="ECO:0007669"/>
    <property type="project" value="InterPro"/>
</dbReference>
<evidence type="ECO:0000256" key="5">
    <source>
        <dbReference type="ARBA" id="ARBA00022692"/>
    </source>
</evidence>
<evidence type="ECO:0000256" key="10">
    <source>
        <dbReference type="ARBA" id="ARBA00022989"/>
    </source>
</evidence>
<evidence type="ECO:0000256" key="12">
    <source>
        <dbReference type="PROSITE-ProRule" id="PRU00175"/>
    </source>
</evidence>
<dbReference type="PANTHER" id="PTHR47568">
    <property type="match status" value="1"/>
</dbReference>
<keyword evidence="6" id="KW-0479">Metal-binding</keyword>
<proteinExistence type="predicted"/>
<dbReference type="InterPro" id="IPR044231">
    <property type="entry name" value="SP1/SPL1"/>
</dbReference>
<dbReference type="PROSITE" id="PS50089">
    <property type="entry name" value="ZF_RING_2"/>
    <property type="match status" value="1"/>
</dbReference>
<dbReference type="CDD" id="cd16515">
    <property type="entry name" value="RING-HC_LRSAM1"/>
    <property type="match status" value="1"/>
</dbReference>
<comment type="subcellular location">
    <subcellularLocation>
        <location evidence="2">Membrane</location>
        <topology evidence="2">Multi-pass membrane protein</topology>
    </subcellularLocation>
</comment>
<dbReference type="InterPro" id="IPR022170">
    <property type="entry name" value="MUL1-like"/>
</dbReference>
<dbReference type="EMBL" id="GCKF01033326">
    <property type="protein sequence ID" value="JAG97409.1"/>
    <property type="molecule type" value="Transcribed_RNA"/>
</dbReference>
<keyword evidence="8" id="KW-0833">Ubl conjugation pathway</keyword>
<keyword evidence="5 14" id="KW-0812">Transmembrane</keyword>
<dbReference type="Pfam" id="PF13920">
    <property type="entry name" value="zf-C3HC4_3"/>
    <property type="match status" value="1"/>
</dbReference>
<dbReference type="GO" id="GO:0016020">
    <property type="term" value="C:membrane"/>
    <property type="evidence" value="ECO:0007669"/>
    <property type="project" value="UniProtKB-SubCell"/>
</dbReference>
<dbReference type="AlphaFoldDB" id="A0A0D6R3M0"/>
<feature type="domain" description="RING-type" evidence="15">
    <location>
        <begin position="297"/>
        <end position="332"/>
    </location>
</feature>
<keyword evidence="11 14" id="KW-0472">Membrane</keyword>
<dbReference type="SUPFAM" id="SSF57850">
    <property type="entry name" value="RING/U-box"/>
    <property type="match status" value="1"/>
</dbReference>
<evidence type="ECO:0000313" key="16">
    <source>
        <dbReference type="EMBL" id="JAG97409.1"/>
    </source>
</evidence>
<keyword evidence="4" id="KW-0808">Transferase</keyword>
<dbReference type="PANTHER" id="PTHR47568:SF2">
    <property type="entry name" value="E3 UBIQUITIN-PROTEIN LIGASE SP1-RELATED"/>
    <property type="match status" value="1"/>
</dbReference>
<evidence type="ECO:0000256" key="9">
    <source>
        <dbReference type="ARBA" id="ARBA00022833"/>
    </source>
</evidence>
<organism evidence="16">
    <name type="scientific">Araucaria cunninghamii</name>
    <name type="common">Hoop pine</name>
    <name type="synonym">Moreton Bay pine</name>
    <dbReference type="NCBI Taxonomy" id="56994"/>
    <lineage>
        <taxon>Eukaryota</taxon>
        <taxon>Viridiplantae</taxon>
        <taxon>Streptophyta</taxon>
        <taxon>Embryophyta</taxon>
        <taxon>Tracheophyta</taxon>
        <taxon>Spermatophyta</taxon>
        <taxon>Pinopsida</taxon>
        <taxon>Pinidae</taxon>
        <taxon>Conifers II</taxon>
        <taxon>Araucariales</taxon>
        <taxon>Araucariaceae</taxon>
        <taxon>Araucaria</taxon>
    </lineage>
</organism>
<dbReference type="Gene3D" id="3.30.40.10">
    <property type="entry name" value="Zinc/RING finger domain, C3HC4 (zinc finger)"/>
    <property type="match status" value="1"/>
</dbReference>
<evidence type="ECO:0000256" key="6">
    <source>
        <dbReference type="ARBA" id="ARBA00022723"/>
    </source>
</evidence>
<sequence>MLPLGGVGCCLGGAALYYLGLTRGRDAEALKSVKRVSHIKDLDLLLDTARKILPLVVCVAGRVQSETPIKCKHSSLRGVILEETTEQHFLKQTDDGSWIQDFALARPKSEEVPWYLEDGTGHAYVVGARGATGLELTIASEVFEESRRSLVRGTLDYLQGLKMLGVKRVERVLPIGTALTVVGEAVQDNGTIQIRRPHRGPFYVSPESIDQLIENLGKLARWYNFASLGFTIVGVCLMATHAIRRFLQRRRGRALQRRVMEAAAQRMEQKENEGAQSQARSQDDHCVERENHMPALCVICLEQEYNAVFVPCGHMCCCTSCSSHLSNCPLCRRRIQQVVRTYRH</sequence>
<evidence type="ECO:0000256" key="14">
    <source>
        <dbReference type="SAM" id="Phobius"/>
    </source>
</evidence>
<evidence type="ECO:0000256" key="11">
    <source>
        <dbReference type="ARBA" id="ARBA00023136"/>
    </source>
</evidence>
<comment type="catalytic activity">
    <reaction evidence="1">
        <text>S-ubiquitinyl-[E2 ubiquitin-conjugating enzyme]-L-cysteine + [acceptor protein]-L-lysine = [E2 ubiquitin-conjugating enzyme]-L-cysteine + N(6)-ubiquitinyl-[acceptor protein]-L-lysine.</text>
        <dbReference type="EC" id="2.3.2.27"/>
    </reaction>
</comment>
<dbReference type="Pfam" id="PF12483">
    <property type="entry name" value="GIDE"/>
    <property type="match status" value="1"/>
</dbReference>
<evidence type="ECO:0000256" key="8">
    <source>
        <dbReference type="ARBA" id="ARBA00022786"/>
    </source>
</evidence>
<accession>A0A0D6R3M0</accession>
<keyword evidence="10 14" id="KW-1133">Transmembrane helix</keyword>
<protein>
    <recommendedName>
        <fullName evidence="3">RING-type E3 ubiquitin transferase</fullName>
        <ecNumber evidence="3">2.3.2.27</ecNumber>
    </recommendedName>
</protein>
<dbReference type="InterPro" id="IPR001841">
    <property type="entry name" value="Znf_RING"/>
</dbReference>